<dbReference type="Proteomes" id="UP000198418">
    <property type="component" value="Unassembled WGS sequence"/>
</dbReference>
<feature type="compositionally biased region" description="Basic and acidic residues" evidence="1">
    <location>
        <begin position="1"/>
        <end position="10"/>
    </location>
</feature>
<evidence type="ECO:0000256" key="1">
    <source>
        <dbReference type="SAM" id="MobiDB-lite"/>
    </source>
</evidence>
<dbReference type="EMBL" id="FYDG01000014">
    <property type="protein sequence ID" value="SNB81128.1"/>
    <property type="molecule type" value="Genomic_DNA"/>
</dbReference>
<dbReference type="AlphaFoldDB" id="A0A212S7G7"/>
<protein>
    <submittedName>
        <fullName evidence="2">Uncharacterized protein</fullName>
    </submittedName>
</protein>
<evidence type="ECO:0000313" key="2">
    <source>
        <dbReference type="EMBL" id="SNB81128.1"/>
    </source>
</evidence>
<dbReference type="RefSeq" id="WP_088522116.1">
    <property type="nucleotide sequence ID" value="NZ_FYDG01000014.1"/>
</dbReference>
<name>A0A212S7G7_RHOAC</name>
<organism evidence="2 3">
    <name type="scientific">Rhodoblastus acidophilus</name>
    <name type="common">Rhodopseudomonas acidophila</name>
    <dbReference type="NCBI Taxonomy" id="1074"/>
    <lineage>
        <taxon>Bacteria</taxon>
        <taxon>Pseudomonadati</taxon>
        <taxon>Pseudomonadota</taxon>
        <taxon>Alphaproteobacteria</taxon>
        <taxon>Hyphomicrobiales</taxon>
        <taxon>Rhodoblastaceae</taxon>
        <taxon>Rhodoblastus</taxon>
    </lineage>
</organism>
<proteinExistence type="predicted"/>
<gene>
    <name evidence="2" type="ORF">SAMN06265338_11469</name>
</gene>
<accession>A0A212S7G7</accession>
<reference evidence="3" key="1">
    <citation type="submission" date="2017-06" db="EMBL/GenBank/DDBJ databases">
        <authorList>
            <person name="Varghese N."/>
            <person name="Submissions S."/>
        </authorList>
    </citation>
    <scope>NUCLEOTIDE SEQUENCE [LARGE SCALE GENOMIC DNA]</scope>
    <source>
        <strain evidence="3">DSM 137</strain>
    </source>
</reference>
<feature type="region of interest" description="Disordered" evidence="1">
    <location>
        <begin position="1"/>
        <end position="33"/>
    </location>
</feature>
<sequence>MSVEEIEQRSGHFSPGGEFFGGGPDDGFGRHDHWHAHEGRHAHAPADHGGGLGWGHAAWSEAGGFAHVLGGGQAETFADHDAGAGFAGVSNATSVLFNAAPGGAIGVGGNVETVGFQSVDGGFSSHDSASFAHGAQVETTSIIFNVASGGTLDVGGSVEALSSQSSLFGASSSHDYGLSHPQSEATSIVFNVASGGAIHIGGDVEALAQQSFVSAQAADLAHHV</sequence>
<evidence type="ECO:0000313" key="3">
    <source>
        <dbReference type="Proteomes" id="UP000198418"/>
    </source>
</evidence>
<keyword evidence="3" id="KW-1185">Reference proteome</keyword>